<dbReference type="Proteomes" id="UP000007015">
    <property type="component" value="Chromosome 8"/>
</dbReference>
<dbReference type="HOGENOM" id="CLU_1963254_0_0_1"/>
<gene>
    <name evidence="1" type="ORF">OsI_29564</name>
</gene>
<evidence type="ECO:0000313" key="1">
    <source>
        <dbReference type="EMBL" id="EAZ07316.1"/>
    </source>
</evidence>
<dbReference type="AlphaFoldDB" id="A2YW55"/>
<reference evidence="1 2" key="1">
    <citation type="journal article" date="2005" name="PLoS Biol.">
        <title>The genomes of Oryza sativa: a history of duplications.</title>
        <authorList>
            <person name="Yu J."/>
            <person name="Wang J."/>
            <person name="Lin W."/>
            <person name="Li S."/>
            <person name="Li H."/>
            <person name="Zhou J."/>
            <person name="Ni P."/>
            <person name="Dong W."/>
            <person name="Hu S."/>
            <person name="Zeng C."/>
            <person name="Zhang J."/>
            <person name="Zhang Y."/>
            <person name="Li R."/>
            <person name="Xu Z."/>
            <person name="Li S."/>
            <person name="Li X."/>
            <person name="Zheng H."/>
            <person name="Cong L."/>
            <person name="Lin L."/>
            <person name="Yin J."/>
            <person name="Geng J."/>
            <person name="Li G."/>
            <person name="Shi J."/>
            <person name="Liu J."/>
            <person name="Lv H."/>
            <person name="Li J."/>
            <person name="Wang J."/>
            <person name="Deng Y."/>
            <person name="Ran L."/>
            <person name="Shi X."/>
            <person name="Wang X."/>
            <person name="Wu Q."/>
            <person name="Li C."/>
            <person name="Ren X."/>
            <person name="Wang J."/>
            <person name="Wang X."/>
            <person name="Li D."/>
            <person name="Liu D."/>
            <person name="Zhang X."/>
            <person name="Ji Z."/>
            <person name="Zhao W."/>
            <person name="Sun Y."/>
            <person name="Zhang Z."/>
            <person name="Bao J."/>
            <person name="Han Y."/>
            <person name="Dong L."/>
            <person name="Ji J."/>
            <person name="Chen P."/>
            <person name="Wu S."/>
            <person name="Liu J."/>
            <person name="Xiao Y."/>
            <person name="Bu D."/>
            <person name="Tan J."/>
            <person name="Yang L."/>
            <person name="Ye C."/>
            <person name="Zhang J."/>
            <person name="Xu J."/>
            <person name="Zhou Y."/>
            <person name="Yu Y."/>
            <person name="Zhang B."/>
            <person name="Zhuang S."/>
            <person name="Wei H."/>
            <person name="Liu B."/>
            <person name="Lei M."/>
            <person name="Yu H."/>
            <person name="Li Y."/>
            <person name="Xu H."/>
            <person name="Wei S."/>
            <person name="He X."/>
            <person name="Fang L."/>
            <person name="Zhang Z."/>
            <person name="Zhang Y."/>
            <person name="Huang X."/>
            <person name="Su Z."/>
            <person name="Tong W."/>
            <person name="Li J."/>
            <person name="Tong Z."/>
            <person name="Li S."/>
            <person name="Ye J."/>
            <person name="Wang L."/>
            <person name="Fang L."/>
            <person name="Lei T."/>
            <person name="Chen C."/>
            <person name="Chen H."/>
            <person name="Xu Z."/>
            <person name="Li H."/>
            <person name="Huang H."/>
            <person name="Zhang F."/>
            <person name="Xu H."/>
            <person name="Li N."/>
            <person name="Zhao C."/>
            <person name="Li S."/>
            <person name="Dong L."/>
            <person name="Huang Y."/>
            <person name="Li L."/>
            <person name="Xi Y."/>
            <person name="Qi Q."/>
            <person name="Li W."/>
            <person name="Zhang B."/>
            <person name="Hu W."/>
            <person name="Zhang Y."/>
            <person name="Tian X."/>
            <person name="Jiao Y."/>
            <person name="Liang X."/>
            <person name="Jin J."/>
            <person name="Gao L."/>
            <person name="Zheng W."/>
            <person name="Hao B."/>
            <person name="Liu S."/>
            <person name="Wang W."/>
            <person name="Yuan L."/>
            <person name="Cao M."/>
            <person name="McDermott J."/>
            <person name="Samudrala R."/>
            <person name="Wang J."/>
            <person name="Wong G.K."/>
            <person name="Yang H."/>
        </authorList>
    </citation>
    <scope>NUCLEOTIDE SEQUENCE [LARGE SCALE GENOMIC DNA]</scope>
    <source>
        <strain evidence="2">cv. 93-11</strain>
    </source>
</reference>
<evidence type="ECO:0000313" key="2">
    <source>
        <dbReference type="Proteomes" id="UP000007015"/>
    </source>
</evidence>
<sequence>MAAAADLAASSLASCPPFSASGGGLFPRQCRIWPPTSSLSPLFSQQPRDHRRRRILSPSLLHERRISWPLPSIPMSRRCCRSSWHHGPHLGMKEKMAHDVNRCLELTKVTREWRPLEDKFLPPRGPDI</sequence>
<accession>A2YW55</accession>
<proteinExistence type="predicted"/>
<protein>
    <submittedName>
        <fullName evidence="1">Uncharacterized protein</fullName>
    </submittedName>
</protein>
<name>A2YW55_ORYSI</name>
<dbReference type="Gramene" id="BGIOSGA026826-TA">
    <property type="protein sequence ID" value="BGIOSGA026826-PA"/>
    <property type="gene ID" value="BGIOSGA026826"/>
</dbReference>
<dbReference type="EMBL" id="CM000133">
    <property type="protein sequence ID" value="EAZ07316.1"/>
    <property type="molecule type" value="Genomic_DNA"/>
</dbReference>
<keyword evidence="2" id="KW-1185">Reference proteome</keyword>
<organism evidence="1 2">
    <name type="scientific">Oryza sativa subsp. indica</name>
    <name type="common">Rice</name>
    <dbReference type="NCBI Taxonomy" id="39946"/>
    <lineage>
        <taxon>Eukaryota</taxon>
        <taxon>Viridiplantae</taxon>
        <taxon>Streptophyta</taxon>
        <taxon>Embryophyta</taxon>
        <taxon>Tracheophyta</taxon>
        <taxon>Spermatophyta</taxon>
        <taxon>Magnoliopsida</taxon>
        <taxon>Liliopsida</taxon>
        <taxon>Poales</taxon>
        <taxon>Poaceae</taxon>
        <taxon>BOP clade</taxon>
        <taxon>Oryzoideae</taxon>
        <taxon>Oryzeae</taxon>
        <taxon>Oryzinae</taxon>
        <taxon>Oryza</taxon>
        <taxon>Oryza sativa</taxon>
    </lineage>
</organism>